<dbReference type="RefSeq" id="WP_274150801.1">
    <property type="nucleotide sequence ID" value="NZ_CP117811.1"/>
</dbReference>
<dbReference type="PROSITE" id="PS51257">
    <property type="entry name" value="PROKAR_LIPOPROTEIN"/>
    <property type="match status" value="1"/>
</dbReference>
<name>A0ABY7VS62_9BACT</name>
<evidence type="ECO:0000313" key="2">
    <source>
        <dbReference type="Proteomes" id="UP001214250"/>
    </source>
</evidence>
<accession>A0ABY7VS62</accession>
<keyword evidence="2" id="KW-1185">Reference proteome</keyword>
<evidence type="ECO:0000313" key="1">
    <source>
        <dbReference type="EMBL" id="WDE96736.1"/>
    </source>
</evidence>
<organism evidence="1 2">
    <name type="scientific">Lentisphaera profundi</name>
    <dbReference type="NCBI Taxonomy" id="1658616"/>
    <lineage>
        <taxon>Bacteria</taxon>
        <taxon>Pseudomonadati</taxon>
        <taxon>Lentisphaerota</taxon>
        <taxon>Lentisphaeria</taxon>
        <taxon>Lentisphaerales</taxon>
        <taxon>Lentisphaeraceae</taxon>
        <taxon>Lentisphaera</taxon>
    </lineage>
</organism>
<gene>
    <name evidence="1" type="ORF">PQO03_02005</name>
</gene>
<reference evidence="1 2" key="1">
    <citation type="submission" date="2023-02" db="EMBL/GenBank/DDBJ databases">
        <title>Genome sequence of Lentisphaera profundi SAORIC-696.</title>
        <authorList>
            <person name="Kim e."/>
            <person name="Cho J.-C."/>
            <person name="Choi A."/>
            <person name="Kang I."/>
        </authorList>
    </citation>
    <scope>NUCLEOTIDE SEQUENCE [LARGE SCALE GENOMIC DNA]</scope>
    <source>
        <strain evidence="1 2">SAORIC-696</strain>
    </source>
</reference>
<evidence type="ECO:0008006" key="3">
    <source>
        <dbReference type="Google" id="ProtNLM"/>
    </source>
</evidence>
<dbReference type="Proteomes" id="UP001214250">
    <property type="component" value="Chromosome 1"/>
</dbReference>
<protein>
    <recommendedName>
        <fullName evidence="3">Lipoprotein</fullName>
    </recommendedName>
</protein>
<proteinExistence type="predicted"/>
<dbReference type="EMBL" id="CP117811">
    <property type="protein sequence ID" value="WDE96736.1"/>
    <property type="molecule type" value="Genomic_DNA"/>
</dbReference>
<sequence length="130" mass="15391">MMQKKISLYFFSFLTFVLTSSCSWIDRNLAQSHGEYFQTFNCTQETALLSTKQIITEKNYTGVIINHDGNHAEIWFKLNDKQRVRVRFTQHYFWDTIISYYVSPDGNEDMSDEFYTTLHQKIFGTALEKS</sequence>